<dbReference type="Gene3D" id="1.25.40.10">
    <property type="entry name" value="Tetratricopeptide repeat domain"/>
    <property type="match status" value="1"/>
</dbReference>
<dbReference type="CDD" id="cd14014">
    <property type="entry name" value="STKc_PknB_like"/>
    <property type="match status" value="1"/>
</dbReference>
<keyword evidence="4 5" id="KW-0067">ATP-binding</keyword>
<evidence type="ECO:0000256" key="2">
    <source>
        <dbReference type="ARBA" id="ARBA00022741"/>
    </source>
</evidence>
<dbReference type="InterPro" id="IPR000719">
    <property type="entry name" value="Prot_kinase_dom"/>
</dbReference>
<evidence type="ECO:0000313" key="8">
    <source>
        <dbReference type="EMBL" id="APW60905.1"/>
    </source>
</evidence>
<dbReference type="OrthoDB" id="6111975at2"/>
<name>A0A1U7CPN6_9BACT</name>
<dbReference type="EMBL" id="CP019082">
    <property type="protein sequence ID" value="APW60905.1"/>
    <property type="molecule type" value="Genomic_DNA"/>
</dbReference>
<evidence type="ECO:0000313" key="9">
    <source>
        <dbReference type="Proteomes" id="UP000186309"/>
    </source>
</evidence>
<dbReference type="InterPro" id="IPR017441">
    <property type="entry name" value="Protein_kinase_ATP_BS"/>
</dbReference>
<protein>
    <submittedName>
        <fullName evidence="8">Serine/threonine-protein kinase PknB</fullName>
        <ecNumber evidence="8">2.7.11.1</ecNumber>
    </submittedName>
</protein>
<dbReference type="GO" id="GO:0005524">
    <property type="term" value="F:ATP binding"/>
    <property type="evidence" value="ECO:0007669"/>
    <property type="project" value="UniProtKB-UniRule"/>
</dbReference>
<keyword evidence="1 8" id="KW-0808">Transferase</keyword>
<dbReference type="SUPFAM" id="SSF56112">
    <property type="entry name" value="Protein kinase-like (PK-like)"/>
    <property type="match status" value="1"/>
</dbReference>
<dbReference type="PROSITE" id="PS00107">
    <property type="entry name" value="PROTEIN_KINASE_ATP"/>
    <property type="match status" value="1"/>
</dbReference>
<dbReference type="Pfam" id="PF00069">
    <property type="entry name" value="Pkinase"/>
    <property type="match status" value="1"/>
</dbReference>
<organism evidence="8 9">
    <name type="scientific">Paludisphaera borealis</name>
    <dbReference type="NCBI Taxonomy" id="1387353"/>
    <lineage>
        <taxon>Bacteria</taxon>
        <taxon>Pseudomonadati</taxon>
        <taxon>Planctomycetota</taxon>
        <taxon>Planctomycetia</taxon>
        <taxon>Isosphaerales</taxon>
        <taxon>Isosphaeraceae</taxon>
        <taxon>Paludisphaera</taxon>
    </lineage>
</organism>
<dbReference type="GO" id="GO:0004674">
    <property type="term" value="F:protein serine/threonine kinase activity"/>
    <property type="evidence" value="ECO:0007669"/>
    <property type="project" value="UniProtKB-EC"/>
</dbReference>
<keyword evidence="9" id="KW-1185">Reference proteome</keyword>
<evidence type="ECO:0000256" key="1">
    <source>
        <dbReference type="ARBA" id="ARBA00022679"/>
    </source>
</evidence>
<dbReference type="InterPro" id="IPR011009">
    <property type="entry name" value="Kinase-like_dom_sf"/>
</dbReference>
<dbReference type="EC" id="2.7.11.1" evidence="8"/>
<proteinExistence type="predicted"/>
<dbReference type="SMART" id="SM00220">
    <property type="entry name" value="S_TKc"/>
    <property type="match status" value="1"/>
</dbReference>
<feature type="binding site" evidence="5">
    <location>
        <position position="192"/>
    </location>
    <ligand>
        <name>ATP</name>
        <dbReference type="ChEBI" id="CHEBI:30616"/>
    </ligand>
</feature>
<dbReference type="STRING" id="1387353.BSF38_02397"/>
<sequence>MTVPLRSDPPDEGNNRVDQAVRLYEQQFQRQGDIDLKRYWADRTRREPLDDELALDCLSGLIKSDLRRRFERGETPAVASYLDAFPQLHQADSRMLSLIYEEYCLREEHGDVVDVDSFCNRYPDWKDSLASQLQYHHLLSKAAGLPAPKPRFPEAGEHFEEFALGAQIGKGGYSRVFVANDLSLGGKRVVLKVSVDRGQEAETQGALDHPHIVPVNAVVFQPDNGLRGLSMPLRPGLPLDDVIRRIREGGRQPRSARDLWDALAQGIDRDLFEVSKDDLAGPSGDGWRGFPVLGSYAQGVAWIGLILASALDYAHGRHTYHRDVKPGNVLLTLQHGPQLLDFNLAQSPHSPQEAAATLGGTLPYMAPEQIEAFLVPELWGDVGALADVYSLGLVLHELLTGQPPELPNAALPPGRAMRDLLDRRATLSTDVRRHNARVPYALEAIVKKCLRLDPKDRYASGKMLAEDLEDFLQRRPLRHAENPSRTEQWFDWAARNRRVLIANAFYLGVLGLLSPLLVQLLAQQASRWFQPALKQRPEFQQAVDAVDRRDYHRAVELLLKLVEEYPRAPLPRVYLGIAFSHANRLPEDPALVSYGHAMALPDAEAELKSWAHEHPPFIEHLRWFGTNSLEKTRELVNVTRPPDGEPAPADGQSMEKTIHHIFELVDHALRNALEADPTSKETIQGLATVAEYKKDYETAHRRLTELLALSQKQNSDVLPAELSTWRLQRSRVATLRAKDLIVLDCDRDRRQALDLADEAVSDLDLCARSVADFQRQYYFGFRAETLLARGEIRCRLGMEQPAQSDSREAKLALEKWLGLARSSGNPVSASVEEAYRVRLRNLRRLATVENRVVNDPSSQLEPPKLTE</sequence>
<dbReference type="AlphaFoldDB" id="A0A1U7CPN6"/>
<evidence type="ECO:0000256" key="4">
    <source>
        <dbReference type="ARBA" id="ARBA00022840"/>
    </source>
</evidence>
<evidence type="ECO:0000256" key="6">
    <source>
        <dbReference type="SAM" id="Phobius"/>
    </source>
</evidence>
<dbReference type="RefSeq" id="WP_076345859.1">
    <property type="nucleotide sequence ID" value="NZ_CP019082.1"/>
</dbReference>
<reference evidence="9" key="1">
    <citation type="submission" date="2016-12" db="EMBL/GenBank/DDBJ databases">
        <title>Comparative genomics of four Isosphaeraceae planctomycetes: a common pool of plasmids and glycoside hydrolase genes.</title>
        <authorList>
            <person name="Ivanova A."/>
        </authorList>
    </citation>
    <scope>NUCLEOTIDE SEQUENCE [LARGE SCALE GENOMIC DNA]</scope>
    <source>
        <strain evidence="9">PX4</strain>
    </source>
</reference>
<keyword evidence="3 8" id="KW-0418">Kinase</keyword>
<dbReference type="Proteomes" id="UP000186309">
    <property type="component" value="Chromosome"/>
</dbReference>
<keyword evidence="6" id="KW-1133">Transmembrane helix</keyword>
<dbReference type="SUPFAM" id="SSF48452">
    <property type="entry name" value="TPR-like"/>
    <property type="match status" value="1"/>
</dbReference>
<dbReference type="Gene3D" id="1.10.510.10">
    <property type="entry name" value="Transferase(Phosphotransferase) domain 1"/>
    <property type="match status" value="2"/>
</dbReference>
<gene>
    <name evidence="8" type="primary">pknB_13</name>
    <name evidence="8" type="ORF">BSF38_02397</name>
</gene>
<dbReference type="PANTHER" id="PTHR43289">
    <property type="entry name" value="MITOGEN-ACTIVATED PROTEIN KINASE KINASE KINASE 20-RELATED"/>
    <property type="match status" value="1"/>
</dbReference>
<evidence type="ECO:0000259" key="7">
    <source>
        <dbReference type="PROSITE" id="PS50011"/>
    </source>
</evidence>
<evidence type="ECO:0000256" key="5">
    <source>
        <dbReference type="PROSITE-ProRule" id="PRU10141"/>
    </source>
</evidence>
<dbReference type="InterPro" id="IPR011990">
    <property type="entry name" value="TPR-like_helical_dom_sf"/>
</dbReference>
<keyword evidence="6" id="KW-0472">Membrane</keyword>
<feature type="domain" description="Protein kinase" evidence="7">
    <location>
        <begin position="162"/>
        <end position="472"/>
    </location>
</feature>
<dbReference type="PROSITE" id="PS50011">
    <property type="entry name" value="PROTEIN_KINASE_DOM"/>
    <property type="match status" value="1"/>
</dbReference>
<accession>A0A1U7CPN6</accession>
<dbReference type="PANTHER" id="PTHR43289:SF34">
    <property type="entry name" value="SERINE_THREONINE-PROTEIN KINASE YBDM-RELATED"/>
    <property type="match status" value="1"/>
</dbReference>
<feature type="transmembrane region" description="Helical" evidence="6">
    <location>
        <begin position="504"/>
        <end position="522"/>
    </location>
</feature>
<keyword evidence="2 5" id="KW-0547">Nucleotide-binding</keyword>
<keyword evidence="6" id="KW-0812">Transmembrane</keyword>
<dbReference type="KEGG" id="pbor:BSF38_02397"/>
<evidence type="ECO:0000256" key="3">
    <source>
        <dbReference type="ARBA" id="ARBA00022777"/>
    </source>
</evidence>